<dbReference type="OrthoDB" id="5751261at2"/>
<feature type="transmembrane region" description="Helical" evidence="6">
    <location>
        <begin position="247"/>
        <end position="273"/>
    </location>
</feature>
<keyword evidence="3 6" id="KW-0812">Transmembrane</keyword>
<feature type="transmembrane region" description="Helical" evidence="6">
    <location>
        <begin position="438"/>
        <end position="457"/>
    </location>
</feature>
<dbReference type="STRING" id="490189.SAMN02927903_01295"/>
<dbReference type="InterPro" id="IPR050833">
    <property type="entry name" value="Poly_Biosynth_Transport"/>
</dbReference>
<evidence type="ECO:0000313" key="8">
    <source>
        <dbReference type="Proteomes" id="UP000199354"/>
    </source>
</evidence>
<reference evidence="7 8" key="1">
    <citation type="submission" date="2016-10" db="EMBL/GenBank/DDBJ databases">
        <authorList>
            <person name="de Groot N.N."/>
        </authorList>
    </citation>
    <scope>NUCLEOTIDE SEQUENCE [LARGE SCALE GENOMIC DNA]</scope>
    <source>
        <strain evidence="7 8">CGMCC 1.7031</strain>
    </source>
</reference>
<evidence type="ECO:0000256" key="3">
    <source>
        <dbReference type="ARBA" id="ARBA00022692"/>
    </source>
</evidence>
<protein>
    <submittedName>
        <fullName evidence="7">Membrane protein involved in the export of O-antigen and teichoic acid</fullName>
    </submittedName>
</protein>
<gene>
    <name evidence="7" type="ORF">SAMN02927903_01295</name>
</gene>
<name>A0A1G5FHH6_9FLAO</name>
<dbReference type="PANTHER" id="PTHR30250">
    <property type="entry name" value="PST FAMILY PREDICTED COLANIC ACID TRANSPORTER"/>
    <property type="match status" value="1"/>
</dbReference>
<organism evidence="7 8">
    <name type="scientific">Flavobacterium caeni</name>
    <dbReference type="NCBI Taxonomy" id="490189"/>
    <lineage>
        <taxon>Bacteria</taxon>
        <taxon>Pseudomonadati</taxon>
        <taxon>Bacteroidota</taxon>
        <taxon>Flavobacteriia</taxon>
        <taxon>Flavobacteriales</taxon>
        <taxon>Flavobacteriaceae</taxon>
        <taxon>Flavobacterium</taxon>
    </lineage>
</organism>
<feature type="transmembrane region" description="Helical" evidence="6">
    <location>
        <begin position="339"/>
        <end position="360"/>
    </location>
</feature>
<keyword evidence="8" id="KW-1185">Reference proteome</keyword>
<evidence type="ECO:0000256" key="6">
    <source>
        <dbReference type="SAM" id="Phobius"/>
    </source>
</evidence>
<comment type="subcellular location">
    <subcellularLocation>
        <location evidence="1">Cell membrane</location>
        <topology evidence="1">Multi-pass membrane protein</topology>
    </subcellularLocation>
</comment>
<sequence length="502" mass="55910">MSQLKKGAFLSYITIILTNGIGLLLTPYMIRQLGDSEYGLYTLIGSLVGYISVLDLGLGNTIVRFVAKYRAEQDRPSEENFLATTMLIYGGIAAAIVAAGVALYLNLESMFPNLTALEMHKAKLMFGILIFNLSITLPGGAFTAISSAYEHFVFPRALNIAKYVVRSLMVVALLYWGGDAVSIVVLDTVMNLLVIGLNGYYVLGKLKARFRLHQFQSPLVREIFSYSVWIFIFAMVGQFQWRGGQIVLGFLGISTTLIGVYGVGIMLGTYYGAFSTAISGVFLPRATKMTVLEASSEELTSMMIRIGRFSLLTLLMILGGFLLYGQQFVLLWVGPTYKLAWPIALIIMCSYTLPLVQSFANSMLEARRKFSFKALTYISLILIGTIAGAFFVKDFGLLGLCIGSTGGWILSQIIMNFYYQRVMHLDIFRFFKALQHRLFPTFVVILALGYLVDWIPGHGWTNLIVKMVAFSGIYLVMMYKFGMNADEVKLVNESVPSFLRKE</sequence>
<feature type="transmembrane region" description="Helical" evidence="6">
    <location>
        <begin position="397"/>
        <end position="418"/>
    </location>
</feature>
<keyword evidence="4 6" id="KW-1133">Transmembrane helix</keyword>
<evidence type="ECO:0000256" key="1">
    <source>
        <dbReference type="ARBA" id="ARBA00004651"/>
    </source>
</evidence>
<dbReference type="Pfam" id="PF01943">
    <property type="entry name" value="Polysacc_synt"/>
    <property type="match status" value="1"/>
</dbReference>
<feature type="transmembrane region" description="Helical" evidence="6">
    <location>
        <begin position="183"/>
        <end position="203"/>
    </location>
</feature>
<dbReference type="GO" id="GO:0005886">
    <property type="term" value="C:plasma membrane"/>
    <property type="evidence" value="ECO:0007669"/>
    <property type="project" value="UniProtKB-SubCell"/>
</dbReference>
<feature type="transmembrane region" description="Helical" evidence="6">
    <location>
        <begin position="463"/>
        <end position="481"/>
    </location>
</feature>
<evidence type="ECO:0000313" key="7">
    <source>
        <dbReference type="EMBL" id="SCY38719.1"/>
    </source>
</evidence>
<feature type="transmembrane region" description="Helical" evidence="6">
    <location>
        <begin position="38"/>
        <end position="59"/>
    </location>
</feature>
<feature type="transmembrane region" description="Helical" evidence="6">
    <location>
        <begin position="7"/>
        <end position="26"/>
    </location>
</feature>
<dbReference type="InterPro" id="IPR002797">
    <property type="entry name" value="Polysacc_synth"/>
</dbReference>
<accession>A0A1G5FHH6</accession>
<feature type="transmembrane region" description="Helical" evidence="6">
    <location>
        <begin position="124"/>
        <end position="145"/>
    </location>
</feature>
<keyword evidence="5 6" id="KW-0472">Membrane</keyword>
<evidence type="ECO:0000256" key="5">
    <source>
        <dbReference type="ARBA" id="ARBA00023136"/>
    </source>
</evidence>
<dbReference type="RefSeq" id="WP_091141483.1">
    <property type="nucleotide sequence ID" value="NZ_FMVF01000005.1"/>
</dbReference>
<proteinExistence type="predicted"/>
<dbReference type="EMBL" id="FMVF01000005">
    <property type="protein sequence ID" value="SCY38719.1"/>
    <property type="molecule type" value="Genomic_DNA"/>
</dbReference>
<feature type="transmembrane region" description="Helical" evidence="6">
    <location>
        <begin position="223"/>
        <end position="241"/>
    </location>
</feature>
<evidence type="ECO:0000256" key="4">
    <source>
        <dbReference type="ARBA" id="ARBA00022989"/>
    </source>
</evidence>
<dbReference type="AlphaFoldDB" id="A0A1G5FHH6"/>
<dbReference type="PANTHER" id="PTHR30250:SF26">
    <property type="entry name" value="PSMA PROTEIN"/>
    <property type="match status" value="1"/>
</dbReference>
<feature type="transmembrane region" description="Helical" evidence="6">
    <location>
        <begin position="372"/>
        <end position="391"/>
    </location>
</feature>
<evidence type="ECO:0000256" key="2">
    <source>
        <dbReference type="ARBA" id="ARBA00022475"/>
    </source>
</evidence>
<dbReference type="Proteomes" id="UP000199354">
    <property type="component" value="Unassembled WGS sequence"/>
</dbReference>
<feature type="transmembrane region" description="Helical" evidence="6">
    <location>
        <begin position="80"/>
        <end position="104"/>
    </location>
</feature>
<keyword evidence="2" id="KW-1003">Cell membrane</keyword>
<feature type="transmembrane region" description="Helical" evidence="6">
    <location>
        <begin position="311"/>
        <end position="333"/>
    </location>
</feature>
<feature type="transmembrane region" description="Helical" evidence="6">
    <location>
        <begin position="157"/>
        <end position="177"/>
    </location>
</feature>